<evidence type="ECO:0000313" key="2">
    <source>
        <dbReference type="EMBL" id="CAH0365564.1"/>
    </source>
</evidence>
<organism evidence="2 3">
    <name type="scientific">Pelagomonas calceolata</name>
    <dbReference type="NCBI Taxonomy" id="35677"/>
    <lineage>
        <taxon>Eukaryota</taxon>
        <taxon>Sar</taxon>
        <taxon>Stramenopiles</taxon>
        <taxon>Ochrophyta</taxon>
        <taxon>Pelagophyceae</taxon>
        <taxon>Pelagomonadales</taxon>
        <taxon>Pelagomonadaceae</taxon>
        <taxon>Pelagomonas</taxon>
    </lineage>
</organism>
<feature type="signal peptide" evidence="1">
    <location>
        <begin position="1"/>
        <end position="22"/>
    </location>
</feature>
<evidence type="ECO:0000313" key="3">
    <source>
        <dbReference type="Proteomes" id="UP000789595"/>
    </source>
</evidence>
<reference evidence="2" key="1">
    <citation type="submission" date="2021-11" db="EMBL/GenBank/DDBJ databases">
        <authorList>
            <consortium name="Genoscope - CEA"/>
            <person name="William W."/>
        </authorList>
    </citation>
    <scope>NUCLEOTIDE SEQUENCE</scope>
</reference>
<dbReference type="Proteomes" id="UP000789595">
    <property type="component" value="Unassembled WGS sequence"/>
</dbReference>
<dbReference type="OrthoDB" id="43365at2759"/>
<accession>A0A8J2SDH3</accession>
<name>A0A8J2SDH3_9STRA</name>
<feature type="chain" id="PRO_5035326158" evidence="1">
    <location>
        <begin position="23"/>
        <end position="183"/>
    </location>
</feature>
<evidence type="ECO:0000256" key="1">
    <source>
        <dbReference type="SAM" id="SignalP"/>
    </source>
</evidence>
<protein>
    <submittedName>
        <fullName evidence="2">Uncharacterized protein</fullName>
    </submittedName>
</protein>
<gene>
    <name evidence="2" type="ORF">PECAL_1P20100</name>
</gene>
<sequence length="183" mass="19552">MAAAKLILLPIVLAPALRMTRQRIVMRDSSSVTWFKAGDRVKIIESVMSRGQDLRGRTGTVADAWEKCEEDPHCCCAELAEEAAAVTVDLDPPDARQYYFAENELAKLPARAAAAATAAAAAAAQAEEFEPLLATEPRRDLALALVFPLVAYKAAAVANGNKLMPSLDATIALACVAAIYYCI</sequence>
<dbReference type="AlphaFoldDB" id="A0A8J2SDH3"/>
<dbReference type="EMBL" id="CAKKNE010000001">
    <property type="protein sequence ID" value="CAH0365564.1"/>
    <property type="molecule type" value="Genomic_DNA"/>
</dbReference>
<keyword evidence="3" id="KW-1185">Reference proteome</keyword>
<keyword evidence="1" id="KW-0732">Signal</keyword>
<comment type="caution">
    <text evidence="2">The sequence shown here is derived from an EMBL/GenBank/DDBJ whole genome shotgun (WGS) entry which is preliminary data.</text>
</comment>
<proteinExistence type="predicted"/>